<keyword evidence="2 10" id="KW-0678">Repressor</keyword>
<dbReference type="InterPro" id="IPR023673">
    <property type="entry name" value="Ribosomal_uL1_CS"/>
</dbReference>
<keyword evidence="14" id="KW-1185">Reference proteome</keyword>
<dbReference type="GO" id="GO:0015934">
    <property type="term" value="C:large ribosomal subunit"/>
    <property type="evidence" value="ECO:0007669"/>
    <property type="project" value="InterPro"/>
</dbReference>
<dbReference type="PROSITE" id="PS01199">
    <property type="entry name" value="RIBOSOMAL_L1"/>
    <property type="match status" value="1"/>
</dbReference>
<keyword evidence="7 10" id="KW-0689">Ribosomal protein</keyword>
<dbReference type="GO" id="GO:0019843">
    <property type="term" value="F:rRNA binding"/>
    <property type="evidence" value="ECO:0007669"/>
    <property type="project" value="UniProtKB-UniRule"/>
</dbReference>
<dbReference type="InterPro" id="IPR005878">
    <property type="entry name" value="Ribosom_uL1_bac-type"/>
</dbReference>
<evidence type="ECO:0000313" key="14">
    <source>
        <dbReference type="Proteomes" id="UP000542342"/>
    </source>
</evidence>
<evidence type="ECO:0000256" key="2">
    <source>
        <dbReference type="ARBA" id="ARBA00022491"/>
    </source>
</evidence>
<dbReference type="RefSeq" id="WP_194539058.1">
    <property type="nucleotide sequence ID" value="NZ_JACEFB010000011.1"/>
</dbReference>
<proteinExistence type="inferred from homology"/>
<keyword evidence="8 10" id="KW-0687">Ribonucleoprotein</keyword>
<dbReference type="CDD" id="cd00403">
    <property type="entry name" value="Ribosomal_L1"/>
    <property type="match status" value="1"/>
</dbReference>
<gene>
    <name evidence="10" type="primary">rplA</name>
    <name evidence="13" type="ORF">H0921_13685</name>
</gene>
<sequence>MSTDTTQPTSTPASSASSGSGGPPPASGAGASPTPATASAPAAEGAEATTRKKKPGVAPRRGKKLRNLLRSIQNRLREAGPMPLKQAIAELKKLKRAKFDETVELHINLGIDPTQSDQMVRGAVSLPHGIGKTVRVAVFCQGDNQAKAKAAGADIVGGADLVEKVQKENFLDFDVAIATQDMMAQVSRLGKVLGPRGLMPTPKAGTVVPVTADLASVVREFKAGKVEYRSDKTGQIHAGVGKLSFDEQKLVENIQTFLEHVRAAKPAGVKGQFIRGVVLSATMSPGIRLAL</sequence>
<reference evidence="13 14" key="1">
    <citation type="submission" date="2020-07" db="EMBL/GenBank/DDBJ databases">
        <title>Thermogemmata thermophila gen. nov., sp. nov., a novel moderate thermophilic planctomycete from a Kamchatka hot spring.</title>
        <authorList>
            <person name="Elcheninov A.G."/>
            <person name="Podosokorskaya O.A."/>
            <person name="Kovaleva O.L."/>
            <person name="Novikov A."/>
            <person name="Bonch-Osmolovskaya E.A."/>
            <person name="Toshchakov S.V."/>
            <person name="Kublanov I.V."/>
        </authorList>
    </citation>
    <scope>NUCLEOTIDE SEQUENCE [LARGE SCALE GENOMIC DNA]</scope>
    <source>
        <strain evidence="13 14">2918</strain>
    </source>
</reference>
<keyword evidence="3 10" id="KW-0820">tRNA-binding</keyword>
<keyword evidence="6 10" id="KW-0694">RNA-binding</keyword>
<dbReference type="InterPro" id="IPR028364">
    <property type="entry name" value="Ribosomal_uL1/biogenesis"/>
</dbReference>
<dbReference type="GO" id="GO:0006417">
    <property type="term" value="P:regulation of translation"/>
    <property type="evidence" value="ECO:0007669"/>
    <property type="project" value="UniProtKB-KW"/>
</dbReference>
<name>A0A7V8VFQ8_9BACT</name>
<comment type="caution">
    <text evidence="13">The sequence shown here is derived from an EMBL/GenBank/DDBJ whole genome shotgun (WGS) entry which is preliminary data.</text>
</comment>
<evidence type="ECO:0000256" key="3">
    <source>
        <dbReference type="ARBA" id="ARBA00022555"/>
    </source>
</evidence>
<comment type="function">
    <text evidence="10">Binds directly to 23S rRNA. The L1 stalk is quite mobile in the ribosome, and is involved in E site tRNA release.</text>
</comment>
<feature type="compositionally biased region" description="Basic residues" evidence="12">
    <location>
        <begin position="51"/>
        <end position="65"/>
    </location>
</feature>
<keyword evidence="4 10" id="KW-0699">rRNA-binding</keyword>
<dbReference type="Pfam" id="PF00687">
    <property type="entry name" value="Ribosomal_L1"/>
    <property type="match status" value="1"/>
</dbReference>
<evidence type="ECO:0000256" key="7">
    <source>
        <dbReference type="ARBA" id="ARBA00022980"/>
    </source>
</evidence>
<evidence type="ECO:0000256" key="8">
    <source>
        <dbReference type="ARBA" id="ARBA00023274"/>
    </source>
</evidence>
<organism evidence="13 14">
    <name type="scientific">Thermogemmata fonticola</name>
    <dbReference type="NCBI Taxonomy" id="2755323"/>
    <lineage>
        <taxon>Bacteria</taxon>
        <taxon>Pseudomonadati</taxon>
        <taxon>Planctomycetota</taxon>
        <taxon>Planctomycetia</taxon>
        <taxon>Gemmatales</taxon>
        <taxon>Gemmataceae</taxon>
        <taxon>Thermogemmata</taxon>
    </lineage>
</organism>
<dbReference type="PANTHER" id="PTHR36427">
    <property type="entry name" value="54S RIBOSOMAL PROTEIN L1, MITOCHONDRIAL"/>
    <property type="match status" value="1"/>
</dbReference>
<dbReference type="FunFam" id="3.40.50.790:FF:000001">
    <property type="entry name" value="50S ribosomal protein L1"/>
    <property type="match status" value="1"/>
</dbReference>
<dbReference type="PANTHER" id="PTHR36427:SF3">
    <property type="entry name" value="LARGE RIBOSOMAL SUBUNIT PROTEIN UL1M"/>
    <property type="match status" value="1"/>
</dbReference>
<comment type="function">
    <text evidence="10">Protein L1 is also a translational repressor protein, it controls the translation of the L11 operon by binding to its mRNA.</text>
</comment>
<dbReference type="GO" id="GO:0000049">
    <property type="term" value="F:tRNA binding"/>
    <property type="evidence" value="ECO:0007669"/>
    <property type="project" value="UniProtKB-KW"/>
</dbReference>
<evidence type="ECO:0000256" key="11">
    <source>
        <dbReference type="RuleBase" id="RU000659"/>
    </source>
</evidence>
<evidence type="ECO:0000256" key="10">
    <source>
        <dbReference type="HAMAP-Rule" id="MF_01318"/>
    </source>
</evidence>
<feature type="compositionally biased region" description="Low complexity" evidence="12">
    <location>
        <begin position="8"/>
        <end position="18"/>
    </location>
</feature>
<feature type="region of interest" description="Disordered" evidence="12">
    <location>
        <begin position="1"/>
        <end position="65"/>
    </location>
</feature>
<keyword evidence="5 10" id="KW-0810">Translation regulation</keyword>
<accession>A0A7V8VFQ8</accession>
<dbReference type="EMBL" id="JACEFB010000011">
    <property type="protein sequence ID" value="MBA2227209.1"/>
    <property type="molecule type" value="Genomic_DNA"/>
</dbReference>
<dbReference type="Gene3D" id="3.40.50.790">
    <property type="match status" value="1"/>
</dbReference>
<protein>
    <recommendedName>
        <fullName evidence="9 10">Large ribosomal subunit protein uL1</fullName>
    </recommendedName>
</protein>
<evidence type="ECO:0000256" key="12">
    <source>
        <dbReference type="SAM" id="MobiDB-lite"/>
    </source>
</evidence>
<comment type="subunit">
    <text evidence="10">Part of the 50S ribosomal subunit.</text>
</comment>
<evidence type="ECO:0000313" key="13">
    <source>
        <dbReference type="EMBL" id="MBA2227209.1"/>
    </source>
</evidence>
<dbReference type="HAMAP" id="MF_01318_B">
    <property type="entry name" value="Ribosomal_uL1_B"/>
    <property type="match status" value="1"/>
</dbReference>
<dbReference type="Proteomes" id="UP000542342">
    <property type="component" value="Unassembled WGS sequence"/>
</dbReference>
<dbReference type="GO" id="GO:0006412">
    <property type="term" value="P:translation"/>
    <property type="evidence" value="ECO:0007669"/>
    <property type="project" value="UniProtKB-UniRule"/>
</dbReference>
<evidence type="ECO:0000256" key="4">
    <source>
        <dbReference type="ARBA" id="ARBA00022730"/>
    </source>
</evidence>
<dbReference type="InterPro" id="IPR016095">
    <property type="entry name" value="Ribosomal_uL1_3-a/b-sand"/>
</dbReference>
<evidence type="ECO:0000256" key="1">
    <source>
        <dbReference type="ARBA" id="ARBA00010531"/>
    </source>
</evidence>
<evidence type="ECO:0000256" key="9">
    <source>
        <dbReference type="ARBA" id="ARBA00035241"/>
    </source>
</evidence>
<dbReference type="AlphaFoldDB" id="A0A7V8VFQ8"/>
<dbReference type="GO" id="GO:0003735">
    <property type="term" value="F:structural constituent of ribosome"/>
    <property type="evidence" value="ECO:0007669"/>
    <property type="project" value="InterPro"/>
</dbReference>
<dbReference type="InterPro" id="IPR023674">
    <property type="entry name" value="Ribosomal_uL1-like"/>
</dbReference>
<dbReference type="SUPFAM" id="SSF56808">
    <property type="entry name" value="Ribosomal protein L1"/>
    <property type="match status" value="1"/>
</dbReference>
<evidence type="ECO:0000256" key="5">
    <source>
        <dbReference type="ARBA" id="ARBA00022845"/>
    </source>
</evidence>
<dbReference type="Gene3D" id="3.30.190.20">
    <property type="match status" value="1"/>
</dbReference>
<dbReference type="NCBIfam" id="TIGR01169">
    <property type="entry name" value="rplA_bact"/>
    <property type="match status" value="1"/>
</dbReference>
<evidence type="ECO:0000256" key="6">
    <source>
        <dbReference type="ARBA" id="ARBA00022884"/>
    </source>
</evidence>
<feature type="compositionally biased region" description="Low complexity" evidence="12">
    <location>
        <begin position="27"/>
        <end position="48"/>
    </location>
</feature>
<comment type="similarity">
    <text evidence="1 10 11">Belongs to the universal ribosomal protein uL1 family.</text>
</comment>